<dbReference type="Gene3D" id="3.10.110.10">
    <property type="entry name" value="Ubiquitin Conjugating Enzyme"/>
    <property type="match status" value="1"/>
</dbReference>
<keyword evidence="5" id="KW-0547">Nucleotide-binding</keyword>
<dbReference type="SUPFAM" id="SSF54495">
    <property type="entry name" value="UBC-like"/>
    <property type="match status" value="1"/>
</dbReference>
<reference evidence="13" key="1">
    <citation type="journal article" date="2020" name="Nature">
        <title>Giant virus diversity and host interactions through global metagenomics.</title>
        <authorList>
            <person name="Schulz F."/>
            <person name="Roux S."/>
            <person name="Paez-Espino D."/>
            <person name="Jungbluth S."/>
            <person name="Walsh D.A."/>
            <person name="Denef V.J."/>
            <person name="McMahon K.D."/>
            <person name="Konstantinidis K.T."/>
            <person name="Eloe-Fadrosh E.A."/>
            <person name="Kyrpides N.C."/>
            <person name="Woyke T."/>
        </authorList>
    </citation>
    <scope>NUCLEOTIDE SEQUENCE</scope>
    <source>
        <strain evidence="13">GVMAG-M-3300020187-37</strain>
    </source>
</reference>
<evidence type="ECO:0000256" key="5">
    <source>
        <dbReference type="ARBA" id="ARBA00022741"/>
    </source>
</evidence>
<dbReference type="GO" id="GO:0005524">
    <property type="term" value="F:ATP binding"/>
    <property type="evidence" value="ECO:0007669"/>
    <property type="project" value="UniProtKB-KW"/>
</dbReference>
<keyword evidence="2" id="KW-0963">Cytoplasm</keyword>
<evidence type="ECO:0000256" key="4">
    <source>
        <dbReference type="ARBA" id="ARBA00022703"/>
    </source>
</evidence>
<dbReference type="GO" id="GO:0005634">
    <property type="term" value="C:nucleus"/>
    <property type="evidence" value="ECO:0007669"/>
    <property type="project" value="TreeGrafter"/>
</dbReference>
<evidence type="ECO:0000256" key="3">
    <source>
        <dbReference type="ARBA" id="ARBA00022679"/>
    </source>
</evidence>
<evidence type="ECO:0000313" key="13">
    <source>
        <dbReference type="EMBL" id="QHS99714.1"/>
    </source>
</evidence>
<dbReference type="InterPro" id="IPR016135">
    <property type="entry name" value="UBQ-conjugating_enzyme/RWD"/>
</dbReference>
<keyword evidence="6" id="KW-0833">Ubl conjugation pathway</keyword>
<evidence type="ECO:0000256" key="8">
    <source>
        <dbReference type="ARBA" id="ARBA00039894"/>
    </source>
</evidence>
<dbReference type="PANTHER" id="PTHR46116:SF26">
    <property type="entry name" value="UBIQUITIN-CONJUGATING ENZYME E2 Z"/>
    <property type="match status" value="1"/>
</dbReference>
<dbReference type="GO" id="GO:0006915">
    <property type="term" value="P:apoptotic process"/>
    <property type="evidence" value="ECO:0007669"/>
    <property type="project" value="UniProtKB-KW"/>
</dbReference>
<evidence type="ECO:0000256" key="11">
    <source>
        <dbReference type="ARBA" id="ARBA00042401"/>
    </source>
</evidence>
<evidence type="ECO:0000256" key="6">
    <source>
        <dbReference type="ARBA" id="ARBA00022786"/>
    </source>
</evidence>
<accession>A0A6C0C7H7</accession>
<organism evidence="13">
    <name type="scientific">viral metagenome</name>
    <dbReference type="NCBI Taxonomy" id="1070528"/>
    <lineage>
        <taxon>unclassified sequences</taxon>
        <taxon>metagenomes</taxon>
        <taxon>organismal metagenomes</taxon>
    </lineage>
</organism>
<evidence type="ECO:0000256" key="2">
    <source>
        <dbReference type="ARBA" id="ARBA00022490"/>
    </source>
</evidence>
<keyword evidence="7" id="KW-0067">ATP-binding</keyword>
<evidence type="ECO:0000256" key="7">
    <source>
        <dbReference type="ARBA" id="ARBA00022840"/>
    </source>
</evidence>
<keyword evidence="4" id="KW-0053">Apoptosis</keyword>
<dbReference type="InterPro" id="IPR000608">
    <property type="entry name" value="UBC"/>
</dbReference>
<evidence type="ECO:0000256" key="9">
    <source>
        <dbReference type="ARBA" id="ARBA00041798"/>
    </source>
</evidence>
<dbReference type="SMART" id="SM00212">
    <property type="entry name" value="UBCc"/>
    <property type="match status" value="1"/>
</dbReference>
<dbReference type="PROSITE" id="PS50127">
    <property type="entry name" value="UBC_2"/>
    <property type="match status" value="1"/>
</dbReference>
<dbReference type="GO" id="GO:0016740">
    <property type="term" value="F:transferase activity"/>
    <property type="evidence" value="ECO:0007669"/>
    <property type="project" value="UniProtKB-KW"/>
</dbReference>
<evidence type="ECO:0000259" key="12">
    <source>
        <dbReference type="PROSITE" id="PS50127"/>
    </source>
</evidence>
<dbReference type="PANTHER" id="PTHR46116">
    <property type="entry name" value="(E3-INDEPENDENT) E2 UBIQUITIN-CONJUGATING ENZYME"/>
    <property type="match status" value="1"/>
</dbReference>
<dbReference type="EMBL" id="MN739346">
    <property type="protein sequence ID" value="QHS99714.1"/>
    <property type="molecule type" value="Genomic_DNA"/>
</dbReference>
<evidence type="ECO:0000256" key="1">
    <source>
        <dbReference type="ARBA" id="ARBA00004496"/>
    </source>
</evidence>
<dbReference type="GO" id="GO:0004869">
    <property type="term" value="F:cysteine-type endopeptidase inhibitor activity"/>
    <property type="evidence" value="ECO:0007669"/>
    <property type="project" value="TreeGrafter"/>
</dbReference>
<protein>
    <recommendedName>
        <fullName evidence="8">Ubiquitin-conjugating enzyme E2 Z</fullName>
    </recommendedName>
    <alternativeName>
        <fullName evidence="9">E2 ubiquitin-conjugating enzyme Z</fullName>
    </alternativeName>
    <alternativeName>
        <fullName evidence="11">Ubiquitin carrier protein Z</fullName>
    </alternativeName>
    <alternativeName>
        <fullName evidence="10">Ubiquitin-protein ligase Z</fullName>
    </alternativeName>
</protein>
<dbReference type="GO" id="GO:0005737">
    <property type="term" value="C:cytoplasm"/>
    <property type="evidence" value="ECO:0007669"/>
    <property type="project" value="UniProtKB-SubCell"/>
</dbReference>
<dbReference type="Pfam" id="PF00179">
    <property type="entry name" value="UQ_con"/>
    <property type="match status" value="1"/>
</dbReference>
<dbReference type="AlphaFoldDB" id="A0A6C0C7H7"/>
<dbReference type="GO" id="GO:0043066">
    <property type="term" value="P:negative regulation of apoptotic process"/>
    <property type="evidence" value="ECO:0007669"/>
    <property type="project" value="TreeGrafter"/>
</dbReference>
<comment type="subcellular location">
    <subcellularLocation>
        <location evidence="1">Cytoplasm</location>
    </subcellularLocation>
</comment>
<keyword evidence="3" id="KW-0808">Transferase</keyword>
<evidence type="ECO:0000256" key="10">
    <source>
        <dbReference type="ARBA" id="ARBA00042316"/>
    </source>
</evidence>
<feature type="domain" description="UBC core" evidence="12">
    <location>
        <begin position="4"/>
        <end position="171"/>
    </location>
</feature>
<proteinExistence type="predicted"/>
<sequence>MSKSIKRIINKDLKSIEHNKLNELGIYIEFNEENMLEAKAMIIGPKGSLYEGGYFFYYINFPKNYPYSPPDVAYVSRNNVRIHPNMYVKGHKSGYGKVCLSILGTWSGPKWTTIMDISTVLLSLQSLLDSDPLLNEPGFNKKNKHQAEIIKNYNDVIFFENINTLLIKNYLDTHPDFMIFKDMIYKYFNDNYQDIYNNILKYKDIKKKRIIIPIYSIKYEIDFHELMAVYCLLLNKLNLKILNN</sequence>
<name>A0A6C0C7H7_9ZZZZ</name>